<dbReference type="EMBL" id="AP028215">
    <property type="protein sequence ID" value="BEI91308.1"/>
    <property type="molecule type" value="Genomic_DNA"/>
</dbReference>
<evidence type="ECO:0000313" key="3">
    <source>
        <dbReference type="Proteomes" id="UP001233271"/>
    </source>
</evidence>
<dbReference type="AlphaFoldDB" id="A0AA48QVH5"/>
<keyword evidence="3" id="KW-1185">Reference proteome</keyword>
<feature type="region of interest" description="Disordered" evidence="1">
    <location>
        <begin position="103"/>
        <end position="542"/>
    </location>
</feature>
<feature type="compositionally biased region" description="Basic residues" evidence="1">
    <location>
        <begin position="364"/>
        <end position="374"/>
    </location>
</feature>
<feature type="compositionally biased region" description="Acidic residues" evidence="1">
    <location>
        <begin position="150"/>
        <end position="169"/>
    </location>
</feature>
<reference evidence="2" key="1">
    <citation type="journal article" date="2023" name="BMC Genomics">
        <title>Chromosome-level genome assemblies of Cutaneotrichosporon spp. (Trichosporonales, Basidiomycota) reveal imbalanced evolution between nucleotide sequences and chromosome synteny.</title>
        <authorList>
            <person name="Kobayashi Y."/>
            <person name="Kayamori A."/>
            <person name="Aoki K."/>
            <person name="Shiwa Y."/>
            <person name="Matsutani M."/>
            <person name="Fujita N."/>
            <person name="Sugita T."/>
            <person name="Iwasaki W."/>
            <person name="Tanaka N."/>
            <person name="Takashima M."/>
        </authorList>
    </citation>
    <scope>NUCLEOTIDE SEQUENCE</scope>
    <source>
        <strain evidence="2">HIS019</strain>
    </source>
</reference>
<feature type="compositionally biased region" description="Acidic residues" evidence="1">
    <location>
        <begin position="197"/>
        <end position="209"/>
    </location>
</feature>
<gene>
    <name evidence="2" type="ORF">CcaverHIS019_0401280</name>
</gene>
<accession>A0AA48QVH5</accession>
<feature type="compositionally biased region" description="Basic and acidic residues" evidence="1">
    <location>
        <begin position="262"/>
        <end position="275"/>
    </location>
</feature>
<proteinExistence type="predicted"/>
<feature type="region of interest" description="Disordered" evidence="1">
    <location>
        <begin position="1"/>
        <end position="32"/>
    </location>
</feature>
<dbReference type="Proteomes" id="UP001233271">
    <property type="component" value="Chromosome 4"/>
</dbReference>
<feature type="compositionally biased region" description="Polar residues" evidence="1">
    <location>
        <begin position="342"/>
        <end position="353"/>
    </location>
</feature>
<feature type="compositionally biased region" description="Basic and acidic residues" evidence="1">
    <location>
        <begin position="354"/>
        <end position="363"/>
    </location>
</feature>
<feature type="compositionally biased region" description="Basic and acidic residues" evidence="1">
    <location>
        <begin position="437"/>
        <end position="450"/>
    </location>
</feature>
<organism evidence="2 3">
    <name type="scientific">Cutaneotrichosporon cavernicola</name>
    <dbReference type="NCBI Taxonomy" id="279322"/>
    <lineage>
        <taxon>Eukaryota</taxon>
        <taxon>Fungi</taxon>
        <taxon>Dikarya</taxon>
        <taxon>Basidiomycota</taxon>
        <taxon>Agaricomycotina</taxon>
        <taxon>Tremellomycetes</taxon>
        <taxon>Trichosporonales</taxon>
        <taxon>Trichosporonaceae</taxon>
        <taxon>Cutaneotrichosporon</taxon>
    </lineage>
</organism>
<dbReference type="GeneID" id="85495178"/>
<dbReference type="KEGG" id="ccac:CcaHIS019_0401280"/>
<feature type="compositionally biased region" description="Acidic residues" evidence="1">
    <location>
        <begin position="108"/>
        <end position="124"/>
    </location>
</feature>
<feature type="compositionally biased region" description="Basic and acidic residues" evidence="1">
    <location>
        <begin position="211"/>
        <end position="223"/>
    </location>
</feature>
<name>A0AA48QVH5_9TREE</name>
<protein>
    <submittedName>
        <fullName evidence="2">Uncharacterized protein</fullName>
    </submittedName>
</protein>
<dbReference type="RefSeq" id="XP_060456573.1">
    <property type="nucleotide sequence ID" value="XM_060599929.1"/>
</dbReference>
<feature type="compositionally biased region" description="Basic and acidic residues" evidence="1">
    <location>
        <begin position="294"/>
        <end position="308"/>
    </location>
</feature>
<feature type="compositionally biased region" description="Low complexity" evidence="1">
    <location>
        <begin position="458"/>
        <end position="479"/>
    </location>
</feature>
<feature type="compositionally biased region" description="Polar residues" evidence="1">
    <location>
        <begin position="178"/>
        <end position="190"/>
    </location>
</feature>
<feature type="compositionally biased region" description="Polar residues" evidence="1">
    <location>
        <begin position="320"/>
        <end position="331"/>
    </location>
</feature>
<feature type="compositionally biased region" description="Basic and acidic residues" evidence="1">
    <location>
        <begin position="233"/>
        <end position="242"/>
    </location>
</feature>
<feature type="compositionally biased region" description="Low complexity" evidence="1">
    <location>
        <begin position="505"/>
        <end position="515"/>
    </location>
</feature>
<evidence type="ECO:0000256" key="1">
    <source>
        <dbReference type="SAM" id="MobiDB-lite"/>
    </source>
</evidence>
<sequence>MTKPKLKPKLPTKPRSSTNKPPPPVKGPKTRTISKSLVLQMLLVKLADSKTCDWHALSLRLAPPKSKRGKVKAGISGSDLHELYHNFILPGLKAGRPLWREGEGRDVEVEEGEEGEGEFEEEEGAPTSPVACQRGAARLTTVDEGGKREEEDDEDEEGDDGADIDDEEAEMKAALTPTKLNSKAVTSNSPDLKAVDTDAEPQEDRDVEFETSSRNKSERRSPEVETEPEEGVDSEHEAEPVRRSSSFARAPSLTLPARPQHTGKEDELVATEKMESSSSSIPTSLRLNLEDNDNEFKNEDGDETKASGDESECEPETRTMRSPHSSSTRDTPSARFVKSPRKSANCQPPSKPQGSDDTRETRRTGHWPKRKYTRTRFPTVIDAESQAKSCKIFPPPTLKNARKQPSASSPVDPCPSASDPNHEDDPFDDTGSAQYVGEREPPRKRAKVEPFDFDDEPSSSATSPKTTSTPKAPKAPLKSSVKRTPKTAPLAKTAHVPKSTPRTPTPVAKPLAKPAPKQRRKMQTKNESPAEAPAPKRSYWAQ</sequence>
<feature type="compositionally biased region" description="Basic residues" evidence="1">
    <location>
        <begin position="1"/>
        <end position="12"/>
    </location>
</feature>
<evidence type="ECO:0000313" key="2">
    <source>
        <dbReference type="EMBL" id="BEI91308.1"/>
    </source>
</evidence>